<evidence type="ECO:0000313" key="3">
    <source>
        <dbReference type="Proteomes" id="UP001497525"/>
    </source>
</evidence>
<evidence type="ECO:0000259" key="1">
    <source>
        <dbReference type="Pfam" id="PF01575"/>
    </source>
</evidence>
<dbReference type="GO" id="GO:0005739">
    <property type="term" value="C:mitochondrion"/>
    <property type="evidence" value="ECO:0007669"/>
    <property type="project" value="TreeGrafter"/>
</dbReference>
<dbReference type="GO" id="GO:0019171">
    <property type="term" value="F:(3R)-hydroxyacyl-[acyl-carrier-protein] dehydratase activity"/>
    <property type="evidence" value="ECO:0007669"/>
    <property type="project" value="TreeGrafter"/>
</dbReference>
<dbReference type="PANTHER" id="PTHR43437">
    <property type="entry name" value="HYDROXYACYL-THIOESTER DEHYDRATASE TYPE 2, MITOCHONDRIAL-RELATED"/>
    <property type="match status" value="1"/>
</dbReference>
<protein>
    <recommendedName>
        <fullName evidence="1">MaoC-like domain-containing protein</fullName>
    </recommendedName>
</protein>
<reference evidence="2" key="1">
    <citation type="submission" date="2024-06" db="EMBL/GenBank/DDBJ databases">
        <authorList>
            <person name="Liu X."/>
            <person name="Lenzi L."/>
            <person name="Haldenby T S."/>
            <person name="Uol C."/>
        </authorList>
    </citation>
    <scope>NUCLEOTIDE SEQUENCE</scope>
</reference>
<organism evidence="2 3">
    <name type="scientific">Calicophoron daubneyi</name>
    <name type="common">Rumen fluke</name>
    <name type="synonym">Paramphistomum daubneyi</name>
    <dbReference type="NCBI Taxonomy" id="300641"/>
    <lineage>
        <taxon>Eukaryota</taxon>
        <taxon>Metazoa</taxon>
        <taxon>Spiralia</taxon>
        <taxon>Lophotrochozoa</taxon>
        <taxon>Platyhelminthes</taxon>
        <taxon>Trematoda</taxon>
        <taxon>Digenea</taxon>
        <taxon>Plagiorchiida</taxon>
        <taxon>Pronocephalata</taxon>
        <taxon>Paramphistomoidea</taxon>
        <taxon>Paramphistomidae</taxon>
        <taxon>Calicophoron</taxon>
    </lineage>
</organism>
<evidence type="ECO:0000313" key="2">
    <source>
        <dbReference type="EMBL" id="CAL5135362.1"/>
    </source>
</evidence>
<dbReference type="CDD" id="cd03449">
    <property type="entry name" value="R_hydratase"/>
    <property type="match status" value="1"/>
</dbReference>
<dbReference type="Pfam" id="PF01575">
    <property type="entry name" value="MaoC_dehydratas"/>
    <property type="match status" value="1"/>
</dbReference>
<name>A0AAV2TGE6_CALDB</name>
<dbReference type="EMBL" id="CAXLJL010000267">
    <property type="protein sequence ID" value="CAL5135362.1"/>
    <property type="molecule type" value="Genomic_DNA"/>
</dbReference>
<dbReference type="GO" id="GO:0006633">
    <property type="term" value="P:fatty acid biosynthetic process"/>
    <property type="evidence" value="ECO:0007669"/>
    <property type="project" value="TreeGrafter"/>
</dbReference>
<dbReference type="InterPro" id="IPR029069">
    <property type="entry name" value="HotDog_dom_sf"/>
</dbReference>
<sequence length="195" mass="21180">MNTAVNSMGGSGSTVVLEVTVTDKKESLYRFCQIGGGCRPFDPTLLRQCIRRISVGDRASIRRKITAQDVRTFALLSGDANPVHLDEDYAKKTKYGRCIAHGALIHGLASCLFGVHFPGTGCLYHSMDSVFPGPLFVGENCQLDAEVERIKGILVTFVVRAFAVERQACVMEGHINVVVTRAQLAVRPPTDVIDG</sequence>
<dbReference type="GO" id="GO:0018812">
    <property type="term" value="F:3-hydroxyacyl-CoA dehydratase activity"/>
    <property type="evidence" value="ECO:0007669"/>
    <property type="project" value="UniProtKB-ARBA"/>
</dbReference>
<gene>
    <name evidence="2" type="ORF">CDAUBV1_LOCUS9514</name>
</gene>
<comment type="caution">
    <text evidence="2">The sequence shown here is derived from an EMBL/GenBank/DDBJ whole genome shotgun (WGS) entry which is preliminary data.</text>
</comment>
<dbReference type="AlphaFoldDB" id="A0AAV2TGE6"/>
<dbReference type="PANTHER" id="PTHR43437:SF3">
    <property type="entry name" value="HYDROXYACYL-THIOESTER DEHYDRATASE TYPE 2, MITOCHONDRIAL"/>
    <property type="match status" value="1"/>
</dbReference>
<dbReference type="Proteomes" id="UP001497525">
    <property type="component" value="Unassembled WGS sequence"/>
</dbReference>
<dbReference type="Gene3D" id="3.10.129.10">
    <property type="entry name" value="Hotdog Thioesterase"/>
    <property type="match status" value="1"/>
</dbReference>
<dbReference type="InterPro" id="IPR050965">
    <property type="entry name" value="UPF0336/Enoyl-CoA_hydratase"/>
</dbReference>
<proteinExistence type="predicted"/>
<feature type="domain" description="MaoC-like" evidence="1">
    <location>
        <begin position="60"/>
        <end position="151"/>
    </location>
</feature>
<accession>A0AAV2TGE6</accession>
<dbReference type="SUPFAM" id="SSF54637">
    <property type="entry name" value="Thioesterase/thiol ester dehydrase-isomerase"/>
    <property type="match status" value="1"/>
</dbReference>
<dbReference type="InterPro" id="IPR002539">
    <property type="entry name" value="MaoC-like_dom"/>
</dbReference>